<feature type="transmembrane region" description="Helical" evidence="1">
    <location>
        <begin position="77"/>
        <end position="101"/>
    </location>
</feature>
<dbReference type="EMBL" id="MEUA01000016">
    <property type="protein sequence ID" value="OGC15972.1"/>
    <property type="molecule type" value="Genomic_DNA"/>
</dbReference>
<keyword evidence="1" id="KW-0472">Membrane</keyword>
<feature type="transmembrane region" description="Helical" evidence="1">
    <location>
        <begin position="147"/>
        <end position="167"/>
    </location>
</feature>
<protein>
    <submittedName>
        <fullName evidence="2">Uncharacterized protein</fullName>
    </submittedName>
</protein>
<feature type="transmembrane region" description="Helical" evidence="1">
    <location>
        <begin position="173"/>
        <end position="195"/>
    </location>
</feature>
<evidence type="ECO:0000313" key="2">
    <source>
        <dbReference type="EMBL" id="OGC15972.1"/>
    </source>
</evidence>
<sequence>MLLKDFLQQTFEQLSVVFYGILVLLIGFFLARLLEKFLVFLLELISFDNILNFLKFDQFLRKGNILSSPSKLLGATLYWILMFFFIISVAFLVGLPIKIVLAKLFSYLTVVLLATVVLAIGTFIGLFLGGLVYLIGANFRLPGAKTISRLTQYAAVVMAFLLAIEQLGIGPDLLIPSIGVIIGSLGLAVAIAFGLGCKDIMADFVSNLIKGK</sequence>
<organism evidence="2 3">
    <name type="scientific">candidate division WOR-1 bacterium RIFOXYB2_FULL_36_35</name>
    <dbReference type="NCBI Taxonomy" id="1802578"/>
    <lineage>
        <taxon>Bacteria</taxon>
        <taxon>Bacillati</taxon>
        <taxon>Saganbacteria</taxon>
    </lineage>
</organism>
<evidence type="ECO:0000256" key="1">
    <source>
        <dbReference type="SAM" id="Phobius"/>
    </source>
</evidence>
<feature type="transmembrane region" description="Helical" evidence="1">
    <location>
        <begin position="107"/>
        <end position="135"/>
    </location>
</feature>
<keyword evidence="1" id="KW-1133">Transmembrane helix</keyword>
<accession>A0A1F4S6B5</accession>
<gene>
    <name evidence="2" type="ORF">A2290_06965</name>
</gene>
<keyword evidence="1" id="KW-0812">Transmembrane</keyword>
<comment type="caution">
    <text evidence="2">The sequence shown here is derived from an EMBL/GenBank/DDBJ whole genome shotgun (WGS) entry which is preliminary data.</text>
</comment>
<dbReference type="AlphaFoldDB" id="A0A1F4S6B5"/>
<dbReference type="Gene3D" id="1.10.287.1260">
    <property type="match status" value="1"/>
</dbReference>
<dbReference type="Proteomes" id="UP000177905">
    <property type="component" value="Unassembled WGS sequence"/>
</dbReference>
<name>A0A1F4S6B5_UNCSA</name>
<proteinExistence type="predicted"/>
<reference evidence="2 3" key="1">
    <citation type="journal article" date="2016" name="Nat. Commun.">
        <title>Thousands of microbial genomes shed light on interconnected biogeochemical processes in an aquifer system.</title>
        <authorList>
            <person name="Anantharaman K."/>
            <person name="Brown C.T."/>
            <person name="Hug L.A."/>
            <person name="Sharon I."/>
            <person name="Castelle C.J."/>
            <person name="Probst A.J."/>
            <person name="Thomas B.C."/>
            <person name="Singh A."/>
            <person name="Wilkins M.J."/>
            <person name="Karaoz U."/>
            <person name="Brodie E.L."/>
            <person name="Williams K.H."/>
            <person name="Hubbard S.S."/>
            <person name="Banfield J.F."/>
        </authorList>
    </citation>
    <scope>NUCLEOTIDE SEQUENCE [LARGE SCALE GENOMIC DNA]</scope>
</reference>
<feature type="transmembrane region" description="Helical" evidence="1">
    <location>
        <begin position="12"/>
        <end position="31"/>
    </location>
</feature>
<evidence type="ECO:0000313" key="3">
    <source>
        <dbReference type="Proteomes" id="UP000177905"/>
    </source>
</evidence>